<gene>
    <name evidence="2" type="ORF">Tco_0624243</name>
</gene>
<feature type="compositionally biased region" description="Polar residues" evidence="1">
    <location>
        <begin position="112"/>
        <end position="130"/>
    </location>
</feature>
<comment type="caution">
    <text evidence="2">The sequence shown here is derived from an EMBL/GenBank/DDBJ whole genome shotgun (WGS) entry which is preliminary data.</text>
</comment>
<sequence length="357" mass="40994">MYTHLLNMLAAKIKGNIWALFCCIPEIELQNGGLKIIENNVDVHAMYDLAEIHKKINVYVAHVPQNLAEFYHHNLTLDGSNERFMSEADIFISKKHKPLQSGNGITIRENENSLPIDTDSSNSEDYGQSESESDCSEKSLDYLSDCDDEVIELRKIRFEYKYNNQEDNDDTVLETDKEECTQSSKFEDVLNNDVVLTPLVKEHERNMQSLLKKLKGNHMGITDPFAIVEKQNEKFPIYDQQTHWNLKKPKFKECLTYYALANGFSLWFDKSTSKKVIAKCGKRKEVIKDADIGKQRAFKKFLCNDEKPVCKWRCYGKMMKYEASFQGFAAALAVLITGASQSRQHGMSEPARRSLTN</sequence>
<name>A0ABQ4WDD5_9ASTR</name>
<proteinExistence type="predicted"/>
<feature type="region of interest" description="Disordered" evidence="1">
    <location>
        <begin position="102"/>
        <end position="138"/>
    </location>
</feature>
<dbReference type="EMBL" id="BQNB010008547">
    <property type="protein sequence ID" value="GJS50881.1"/>
    <property type="molecule type" value="Genomic_DNA"/>
</dbReference>
<accession>A0ABQ4WDD5</accession>
<dbReference type="Proteomes" id="UP001151760">
    <property type="component" value="Unassembled WGS sequence"/>
</dbReference>
<organism evidence="2 3">
    <name type="scientific">Tanacetum coccineum</name>
    <dbReference type="NCBI Taxonomy" id="301880"/>
    <lineage>
        <taxon>Eukaryota</taxon>
        <taxon>Viridiplantae</taxon>
        <taxon>Streptophyta</taxon>
        <taxon>Embryophyta</taxon>
        <taxon>Tracheophyta</taxon>
        <taxon>Spermatophyta</taxon>
        <taxon>Magnoliopsida</taxon>
        <taxon>eudicotyledons</taxon>
        <taxon>Gunneridae</taxon>
        <taxon>Pentapetalae</taxon>
        <taxon>asterids</taxon>
        <taxon>campanulids</taxon>
        <taxon>Asterales</taxon>
        <taxon>Asteraceae</taxon>
        <taxon>Asteroideae</taxon>
        <taxon>Anthemideae</taxon>
        <taxon>Anthemidinae</taxon>
        <taxon>Tanacetum</taxon>
    </lineage>
</organism>
<reference evidence="2" key="2">
    <citation type="submission" date="2022-01" db="EMBL/GenBank/DDBJ databases">
        <authorList>
            <person name="Yamashiro T."/>
            <person name="Shiraishi A."/>
            <person name="Satake H."/>
            <person name="Nakayama K."/>
        </authorList>
    </citation>
    <scope>NUCLEOTIDE SEQUENCE</scope>
</reference>
<protein>
    <recommendedName>
        <fullName evidence="4">Transposase MuDR plant domain-containing protein</fullName>
    </recommendedName>
</protein>
<evidence type="ECO:0000313" key="2">
    <source>
        <dbReference type="EMBL" id="GJS50881.1"/>
    </source>
</evidence>
<evidence type="ECO:0008006" key="4">
    <source>
        <dbReference type="Google" id="ProtNLM"/>
    </source>
</evidence>
<keyword evidence="3" id="KW-1185">Reference proteome</keyword>
<evidence type="ECO:0000313" key="3">
    <source>
        <dbReference type="Proteomes" id="UP001151760"/>
    </source>
</evidence>
<evidence type="ECO:0000256" key="1">
    <source>
        <dbReference type="SAM" id="MobiDB-lite"/>
    </source>
</evidence>
<reference evidence="2" key="1">
    <citation type="journal article" date="2022" name="Int. J. Mol. Sci.">
        <title>Draft Genome of Tanacetum Coccineum: Genomic Comparison of Closely Related Tanacetum-Family Plants.</title>
        <authorList>
            <person name="Yamashiro T."/>
            <person name="Shiraishi A."/>
            <person name="Nakayama K."/>
            <person name="Satake H."/>
        </authorList>
    </citation>
    <scope>NUCLEOTIDE SEQUENCE</scope>
</reference>